<gene>
    <name evidence="4" type="ORF">PGLA2088_LOCUS36863</name>
</gene>
<protein>
    <submittedName>
        <fullName evidence="4">Uncharacterized protein</fullName>
    </submittedName>
</protein>
<dbReference type="InterPro" id="IPR036770">
    <property type="entry name" value="Ankyrin_rpt-contain_sf"/>
</dbReference>
<dbReference type="Proteomes" id="UP000626109">
    <property type="component" value="Unassembled WGS sequence"/>
</dbReference>
<feature type="repeat" description="ANK" evidence="3">
    <location>
        <begin position="92"/>
        <end position="124"/>
    </location>
</feature>
<dbReference type="PANTHER" id="PTHR24201">
    <property type="entry name" value="ANK_REP_REGION DOMAIN-CONTAINING PROTEIN"/>
    <property type="match status" value="1"/>
</dbReference>
<dbReference type="PROSITE" id="PS50088">
    <property type="entry name" value="ANK_REPEAT"/>
    <property type="match status" value="1"/>
</dbReference>
<evidence type="ECO:0000313" key="5">
    <source>
        <dbReference type="Proteomes" id="UP000626109"/>
    </source>
</evidence>
<dbReference type="Gene3D" id="1.25.40.20">
    <property type="entry name" value="Ankyrin repeat-containing domain"/>
    <property type="match status" value="1"/>
</dbReference>
<dbReference type="SUPFAM" id="SSF48403">
    <property type="entry name" value="Ankyrin repeat"/>
    <property type="match status" value="1"/>
</dbReference>
<dbReference type="EMBL" id="CAJNNW010032276">
    <property type="protein sequence ID" value="CAE8712142.1"/>
    <property type="molecule type" value="Genomic_DNA"/>
</dbReference>
<reference evidence="4" key="1">
    <citation type="submission" date="2021-02" db="EMBL/GenBank/DDBJ databases">
        <authorList>
            <person name="Dougan E. K."/>
            <person name="Rhodes N."/>
            <person name="Thang M."/>
            <person name="Chan C."/>
        </authorList>
    </citation>
    <scope>NUCLEOTIDE SEQUENCE</scope>
</reference>
<dbReference type="PANTHER" id="PTHR24201:SF2">
    <property type="entry name" value="ANKYRIN REPEAT DOMAIN-CONTAINING PROTEIN 42"/>
    <property type="match status" value="1"/>
</dbReference>
<name>A0A813KUH0_POLGL</name>
<organism evidence="4 5">
    <name type="scientific">Polarella glacialis</name>
    <name type="common">Dinoflagellate</name>
    <dbReference type="NCBI Taxonomy" id="89957"/>
    <lineage>
        <taxon>Eukaryota</taxon>
        <taxon>Sar</taxon>
        <taxon>Alveolata</taxon>
        <taxon>Dinophyceae</taxon>
        <taxon>Suessiales</taxon>
        <taxon>Suessiaceae</taxon>
        <taxon>Polarella</taxon>
    </lineage>
</organism>
<evidence type="ECO:0000313" key="4">
    <source>
        <dbReference type="EMBL" id="CAE8712142.1"/>
    </source>
</evidence>
<evidence type="ECO:0000256" key="2">
    <source>
        <dbReference type="ARBA" id="ARBA00023043"/>
    </source>
</evidence>
<feature type="non-terminal residue" evidence="4">
    <location>
        <position position="1"/>
    </location>
</feature>
<dbReference type="InterPro" id="IPR050776">
    <property type="entry name" value="Ank_Repeat/CDKN_Inhibitor"/>
</dbReference>
<comment type="caution">
    <text evidence="4">The sequence shown here is derived from an EMBL/GenBank/DDBJ whole genome shotgun (WGS) entry which is preliminary data.</text>
</comment>
<keyword evidence="1" id="KW-0677">Repeat</keyword>
<proteinExistence type="predicted"/>
<dbReference type="GO" id="GO:0005634">
    <property type="term" value="C:nucleus"/>
    <property type="evidence" value="ECO:0007669"/>
    <property type="project" value="TreeGrafter"/>
</dbReference>
<evidence type="ECO:0000256" key="3">
    <source>
        <dbReference type="PROSITE-ProRule" id="PRU00023"/>
    </source>
</evidence>
<keyword evidence="2 3" id="KW-0040">ANK repeat</keyword>
<accession>A0A813KUH0</accession>
<sequence>MTSGFSGAGSHAARPTYFQKVGRPETGSAAEGAGWPLALGVATAWERLPRASSDRELLKLLPCEWFHVHGRLRRFIRRWILALASADPSAVDTLFLLHAVCRGVHLEAAQMLLRIGADVDLQDSEGCRPLHLLAGSSSDAGALVKALSEAEADLNAASGSRGRRPLILAAVANSVQTSQALIECRAELELTDTDGRTPLASAAA</sequence>
<evidence type="ECO:0000256" key="1">
    <source>
        <dbReference type="ARBA" id="ARBA00022737"/>
    </source>
</evidence>
<dbReference type="Pfam" id="PF00023">
    <property type="entry name" value="Ank"/>
    <property type="match status" value="1"/>
</dbReference>
<dbReference type="AlphaFoldDB" id="A0A813KUH0"/>
<dbReference type="InterPro" id="IPR002110">
    <property type="entry name" value="Ankyrin_rpt"/>
</dbReference>